<evidence type="ECO:0000313" key="12">
    <source>
        <dbReference type="EMBL" id="RHK32660.1"/>
    </source>
</evidence>
<protein>
    <recommendedName>
        <fullName evidence="3">Stage 0 sporulation protein A homolog</fullName>
        <ecNumber evidence="2">2.7.13.3</ecNumber>
    </recommendedName>
</protein>
<comment type="function">
    <text evidence="7">May play the central regulatory role in sporulation. It may be an element of the effector pathway responsible for the activation of sporulation genes in response to nutritional stress. Spo0A may act in concert with spo0H (a sigma factor) to control the expression of some genes that are critical to the sporulation process.</text>
</comment>
<dbReference type="InterPro" id="IPR005467">
    <property type="entry name" value="His_kinase_dom"/>
</dbReference>
<evidence type="ECO:0000259" key="9">
    <source>
        <dbReference type="PROSITE" id="PS50109"/>
    </source>
</evidence>
<gene>
    <name evidence="12" type="ORF">DW068_16415</name>
    <name evidence="11" type="ORF">DW972_14920</name>
</gene>
<dbReference type="PROSITE" id="PS50110">
    <property type="entry name" value="RESPONSE_REGULATORY"/>
    <property type="match status" value="1"/>
</dbReference>
<dbReference type="Pfam" id="PF02518">
    <property type="entry name" value="HATPase_c"/>
    <property type="match status" value="1"/>
</dbReference>
<keyword evidence="5 11" id="KW-0418">Kinase</keyword>
<keyword evidence="8" id="KW-0597">Phosphoprotein</keyword>
<organism evidence="11 14">
    <name type="scientific">Anaerobutyricum hallii</name>
    <dbReference type="NCBI Taxonomy" id="39488"/>
    <lineage>
        <taxon>Bacteria</taxon>
        <taxon>Bacillati</taxon>
        <taxon>Bacillota</taxon>
        <taxon>Clostridia</taxon>
        <taxon>Lachnospirales</taxon>
        <taxon>Lachnospiraceae</taxon>
        <taxon>Anaerobutyricum</taxon>
    </lineage>
</organism>
<dbReference type="InterPro" id="IPR001789">
    <property type="entry name" value="Sig_transdc_resp-reg_receiver"/>
</dbReference>
<dbReference type="AlphaFoldDB" id="A0A413PLB9"/>
<dbReference type="PANTHER" id="PTHR43047">
    <property type="entry name" value="TWO-COMPONENT HISTIDINE PROTEIN KINASE"/>
    <property type="match status" value="1"/>
</dbReference>
<reference evidence="13 14" key="1">
    <citation type="submission" date="2018-08" db="EMBL/GenBank/DDBJ databases">
        <title>A genome reference for cultivated species of the human gut microbiota.</title>
        <authorList>
            <person name="Zou Y."/>
            <person name="Xue W."/>
            <person name="Luo G."/>
        </authorList>
    </citation>
    <scope>NUCLEOTIDE SEQUENCE [LARGE SCALE GENOMIC DNA]</scope>
    <source>
        <strain evidence="12 13">AF45-14BH</strain>
        <strain evidence="11 14">AM48-23BH</strain>
    </source>
</reference>
<dbReference type="Proteomes" id="UP000283497">
    <property type="component" value="Unassembled WGS sequence"/>
</dbReference>
<dbReference type="SUPFAM" id="SSF55874">
    <property type="entry name" value="ATPase domain of HSP90 chaperone/DNA topoisomerase II/histidine kinase"/>
    <property type="match status" value="1"/>
</dbReference>
<dbReference type="GeneID" id="75047992"/>
<dbReference type="CDD" id="cd17546">
    <property type="entry name" value="REC_hyHK_CKI1_RcsC-like"/>
    <property type="match status" value="1"/>
</dbReference>
<evidence type="ECO:0000259" key="10">
    <source>
        <dbReference type="PROSITE" id="PS50110"/>
    </source>
</evidence>
<dbReference type="PROSITE" id="PS50109">
    <property type="entry name" value="HIS_KIN"/>
    <property type="match status" value="1"/>
</dbReference>
<evidence type="ECO:0000256" key="2">
    <source>
        <dbReference type="ARBA" id="ARBA00012438"/>
    </source>
</evidence>
<dbReference type="SUPFAM" id="SSF52172">
    <property type="entry name" value="CheY-like"/>
    <property type="match status" value="1"/>
</dbReference>
<dbReference type="Gene3D" id="1.10.287.130">
    <property type="match status" value="1"/>
</dbReference>
<name>A0A413PLB9_9FIRM</name>
<evidence type="ECO:0000313" key="14">
    <source>
        <dbReference type="Proteomes" id="UP000286561"/>
    </source>
</evidence>
<dbReference type="Pfam" id="PF00512">
    <property type="entry name" value="HisKA"/>
    <property type="match status" value="1"/>
</dbReference>
<evidence type="ECO:0000256" key="5">
    <source>
        <dbReference type="ARBA" id="ARBA00022777"/>
    </source>
</evidence>
<evidence type="ECO:0000256" key="4">
    <source>
        <dbReference type="ARBA" id="ARBA00022679"/>
    </source>
</evidence>
<dbReference type="Gene3D" id="3.30.565.10">
    <property type="entry name" value="Histidine kinase-like ATPase, C-terminal domain"/>
    <property type="match status" value="1"/>
</dbReference>
<evidence type="ECO:0000256" key="6">
    <source>
        <dbReference type="ARBA" id="ARBA00023012"/>
    </source>
</evidence>
<feature type="domain" description="Response regulatory" evidence="10">
    <location>
        <begin position="230"/>
        <end position="310"/>
    </location>
</feature>
<dbReference type="GO" id="GO:0000155">
    <property type="term" value="F:phosphorelay sensor kinase activity"/>
    <property type="evidence" value="ECO:0007669"/>
    <property type="project" value="InterPro"/>
</dbReference>
<evidence type="ECO:0000256" key="7">
    <source>
        <dbReference type="ARBA" id="ARBA00024867"/>
    </source>
</evidence>
<dbReference type="InterPro" id="IPR003594">
    <property type="entry name" value="HATPase_dom"/>
</dbReference>
<evidence type="ECO:0000313" key="11">
    <source>
        <dbReference type="EMBL" id="RGZ76801.1"/>
    </source>
</evidence>
<dbReference type="Gene3D" id="3.40.50.2300">
    <property type="match status" value="1"/>
</dbReference>
<comment type="catalytic activity">
    <reaction evidence="1">
        <text>ATP + protein L-histidine = ADP + protein N-phospho-L-histidine.</text>
        <dbReference type="EC" id="2.7.13.3"/>
    </reaction>
</comment>
<dbReference type="EC" id="2.7.13.3" evidence="2"/>
<dbReference type="InterPro" id="IPR036890">
    <property type="entry name" value="HATPase_C_sf"/>
</dbReference>
<sequence>MNCHDPFYFFLIAFKFINNLFRTPLNGIIGIIDINSKSSDMELIEENRQKARCAAQQLLSLLNEVLDMSRLEHGETVLTNELFHLSELTAALQDTMQIHAADSGIILICDSYTVPSNCERVYGSPIYIQKIFFNIIENAIKYNKTGGQIRWKTELIEQTESRLTYKYTISDTGVGMNETTVTIILPFTIANAQKNSSAHGNGNADYLNNDEFTPSISDEDITAASLSGKQILLVEDNELNLEIAQFMLEDAGIIVTPVKDGSQALKAFLEKPAGTYYDMILMDIMMPVMNEHLTKPLNCEKLIATIVKFL</sequence>
<dbReference type="EMBL" id="QRNJ01000106">
    <property type="protein sequence ID" value="RHK32660.1"/>
    <property type="molecule type" value="Genomic_DNA"/>
</dbReference>
<dbReference type="RefSeq" id="WP_005349960.1">
    <property type="nucleotide sequence ID" value="NZ_CAJLIF010000010.1"/>
</dbReference>
<evidence type="ECO:0000256" key="3">
    <source>
        <dbReference type="ARBA" id="ARBA00018672"/>
    </source>
</evidence>
<comment type="caution">
    <text evidence="11">The sequence shown here is derived from an EMBL/GenBank/DDBJ whole genome shotgun (WGS) entry which is preliminary data.</text>
</comment>
<evidence type="ECO:0000256" key="1">
    <source>
        <dbReference type="ARBA" id="ARBA00000085"/>
    </source>
</evidence>
<dbReference type="Proteomes" id="UP000286561">
    <property type="component" value="Unassembled WGS sequence"/>
</dbReference>
<feature type="modified residue" description="4-aspartylphosphate" evidence="8">
    <location>
        <position position="283"/>
    </location>
</feature>
<dbReference type="InterPro" id="IPR003661">
    <property type="entry name" value="HisK_dim/P_dom"/>
</dbReference>
<feature type="domain" description="Histidine kinase" evidence="9">
    <location>
        <begin position="16"/>
        <end position="203"/>
    </location>
</feature>
<dbReference type="EMBL" id="QSEP01000179">
    <property type="protein sequence ID" value="RGZ76801.1"/>
    <property type="molecule type" value="Genomic_DNA"/>
</dbReference>
<dbReference type="SUPFAM" id="SSF47384">
    <property type="entry name" value="Homodimeric domain of signal transducing histidine kinase"/>
    <property type="match status" value="1"/>
</dbReference>
<dbReference type="InterPro" id="IPR011006">
    <property type="entry name" value="CheY-like_superfamily"/>
</dbReference>
<evidence type="ECO:0000256" key="8">
    <source>
        <dbReference type="PROSITE-ProRule" id="PRU00169"/>
    </source>
</evidence>
<evidence type="ECO:0000313" key="13">
    <source>
        <dbReference type="Proteomes" id="UP000283497"/>
    </source>
</evidence>
<proteinExistence type="predicted"/>
<accession>A0A413PLB9</accession>
<keyword evidence="4" id="KW-0808">Transferase</keyword>
<dbReference type="InterPro" id="IPR036097">
    <property type="entry name" value="HisK_dim/P_sf"/>
</dbReference>
<dbReference type="Pfam" id="PF00072">
    <property type="entry name" value="Response_reg"/>
    <property type="match status" value="1"/>
</dbReference>
<keyword evidence="6" id="KW-0902">Two-component regulatory system</keyword>